<dbReference type="HOGENOM" id="CLU_1561392_0_0_9"/>
<dbReference type="Proteomes" id="UP000006620">
    <property type="component" value="Chromosome"/>
</dbReference>
<gene>
    <name evidence="1" type="ordered locus">KNP414_02779</name>
</gene>
<organism evidence="1 2">
    <name type="scientific">Paenibacillus mucilaginosus (strain KNP414)</name>
    <dbReference type="NCBI Taxonomy" id="1036673"/>
    <lineage>
        <taxon>Bacteria</taxon>
        <taxon>Bacillati</taxon>
        <taxon>Bacillota</taxon>
        <taxon>Bacilli</taxon>
        <taxon>Bacillales</taxon>
        <taxon>Paenibacillaceae</taxon>
        <taxon>Paenibacillus</taxon>
    </lineage>
</organism>
<accession>F8FAT8</accession>
<dbReference type="KEGG" id="pms:KNP414_02779"/>
<evidence type="ECO:0000313" key="2">
    <source>
        <dbReference type="Proteomes" id="UP000006620"/>
    </source>
</evidence>
<proteinExistence type="predicted"/>
<evidence type="ECO:0000313" key="1">
    <source>
        <dbReference type="EMBL" id="AEI41339.1"/>
    </source>
</evidence>
<sequence length="171" mass="19245">MKWAPRVFIMTAVSVAVAILLSYVSKLDDSALVFRQARPVTEATIVDVVSGMKLHLRIRRVEVSHAIVSIDLLASKSTAKADMLQDLYEIPSVLFGASTNINQVLVRVLDGSQDKEGTPGPLIATDARREKWLPNEPKLHPMSAEEIQTYLETHYRTTYTPKWQQRDKQKS</sequence>
<dbReference type="PATRIC" id="fig|1036673.3.peg.2536"/>
<name>F8FAT8_PAEMK</name>
<dbReference type="RefSeq" id="WP_013916500.1">
    <property type="nucleotide sequence ID" value="NC_015690.1"/>
</dbReference>
<dbReference type="EMBL" id="CP002869">
    <property type="protein sequence ID" value="AEI41339.1"/>
    <property type="molecule type" value="Genomic_DNA"/>
</dbReference>
<protein>
    <submittedName>
        <fullName evidence="1">Uncharacterized protein</fullName>
    </submittedName>
</protein>
<dbReference type="AlphaFoldDB" id="F8FAT8"/>
<reference evidence="2" key="1">
    <citation type="submission" date="2011-06" db="EMBL/GenBank/DDBJ databases">
        <title>Complete genome sequence of Paenibacillus mucilaginosus KNP414.</title>
        <authorList>
            <person name="Wang J."/>
            <person name="Hu S."/>
            <person name="Hu X."/>
            <person name="Zhang B."/>
            <person name="Dong D."/>
            <person name="Zhang S."/>
            <person name="Zhao K."/>
            <person name="Wu D."/>
        </authorList>
    </citation>
    <scope>NUCLEOTIDE SEQUENCE [LARGE SCALE GENOMIC DNA]</scope>
    <source>
        <strain evidence="2">KNP414</strain>
    </source>
</reference>
<reference evidence="1 2" key="2">
    <citation type="journal article" date="2013" name="Genome Announc.">
        <title>Genome Sequence of Growth-Improving Paenibacillus mucilaginosus Strain KNP414.</title>
        <authorList>
            <person name="Lu J.J."/>
            <person name="Wang J.F."/>
            <person name="Hu X.F."/>
        </authorList>
    </citation>
    <scope>NUCLEOTIDE SEQUENCE [LARGE SCALE GENOMIC DNA]</scope>
    <source>
        <strain evidence="1 2">KNP414</strain>
    </source>
</reference>